<proteinExistence type="predicted"/>
<dbReference type="EMBL" id="ACPB03024339">
    <property type="status" value="NOT_ANNOTATED_CDS"/>
    <property type="molecule type" value="Genomic_DNA"/>
</dbReference>
<feature type="domain" description="BTBD17 TRAF" evidence="1">
    <location>
        <begin position="12"/>
        <end position="144"/>
    </location>
</feature>
<dbReference type="Pfam" id="PF23651">
    <property type="entry name" value="TRAF_BTBD17"/>
    <property type="match status" value="1"/>
</dbReference>
<keyword evidence="3" id="KW-1185">Reference proteome</keyword>
<protein>
    <recommendedName>
        <fullName evidence="1">BTBD17 TRAF domain-containing protein</fullName>
    </recommendedName>
</protein>
<dbReference type="STRING" id="13249.T1HZ58"/>
<sequence length="162" mass="18385">MAEDKLESYMEQVVHQVIDLNPKGVWFPKFQLIVWQGTIEVPESVLSTVRLSITCKDIVDDYFKVKIGLLVMGIQDGIEVVLKVVEKNHYFSVEERVLNLDNVIPFSELNTNVVNNDVPKKVKTKYLVGPDRDTLKLHIIIAPLADVSSIQPQIDTLISTIR</sequence>
<dbReference type="HOGENOM" id="CLU_1637506_0_0_1"/>
<accession>T1HZ58</accession>
<reference evidence="2" key="1">
    <citation type="submission" date="2015-05" db="UniProtKB">
        <authorList>
            <consortium name="EnsemblMetazoa"/>
        </authorList>
    </citation>
    <scope>IDENTIFICATION</scope>
</reference>
<dbReference type="InterPro" id="IPR056184">
    <property type="entry name" value="TRAF_BTBD17"/>
</dbReference>
<dbReference type="AlphaFoldDB" id="T1HZ58"/>
<dbReference type="VEuPathDB" id="VectorBase:RPRC009328"/>
<dbReference type="Proteomes" id="UP000015103">
    <property type="component" value="Unassembled WGS sequence"/>
</dbReference>
<dbReference type="EMBL" id="ACPB03024340">
    <property type="status" value="NOT_ANNOTATED_CDS"/>
    <property type="molecule type" value="Genomic_DNA"/>
</dbReference>
<dbReference type="eggNOG" id="KOG2075">
    <property type="taxonomic scope" value="Eukaryota"/>
</dbReference>
<dbReference type="InParanoid" id="T1HZ58"/>
<organism evidence="2 3">
    <name type="scientific">Rhodnius prolixus</name>
    <name type="common">Triatomid bug</name>
    <dbReference type="NCBI Taxonomy" id="13249"/>
    <lineage>
        <taxon>Eukaryota</taxon>
        <taxon>Metazoa</taxon>
        <taxon>Ecdysozoa</taxon>
        <taxon>Arthropoda</taxon>
        <taxon>Hexapoda</taxon>
        <taxon>Insecta</taxon>
        <taxon>Pterygota</taxon>
        <taxon>Neoptera</taxon>
        <taxon>Paraneoptera</taxon>
        <taxon>Hemiptera</taxon>
        <taxon>Heteroptera</taxon>
        <taxon>Panheteroptera</taxon>
        <taxon>Cimicomorpha</taxon>
        <taxon>Reduviidae</taxon>
        <taxon>Triatominae</taxon>
        <taxon>Rhodnius</taxon>
    </lineage>
</organism>
<evidence type="ECO:0000313" key="3">
    <source>
        <dbReference type="Proteomes" id="UP000015103"/>
    </source>
</evidence>
<evidence type="ECO:0000259" key="1">
    <source>
        <dbReference type="Pfam" id="PF23651"/>
    </source>
</evidence>
<dbReference type="EnsemblMetazoa" id="RPRC009328-RA">
    <property type="protein sequence ID" value="RPRC009328-PA"/>
    <property type="gene ID" value="RPRC009328"/>
</dbReference>
<name>T1HZ58_RHOPR</name>
<evidence type="ECO:0000313" key="2">
    <source>
        <dbReference type="EnsemblMetazoa" id="RPRC009328-PA"/>
    </source>
</evidence>